<dbReference type="SUPFAM" id="SSF51197">
    <property type="entry name" value="Clavaminate synthase-like"/>
    <property type="match status" value="1"/>
</dbReference>
<dbReference type="InterPro" id="IPR027443">
    <property type="entry name" value="IPNS-like_sf"/>
</dbReference>
<dbReference type="Gene3D" id="2.60.120.330">
    <property type="entry name" value="B-lactam Antibiotic, Isopenicillin N Synthase, Chain"/>
    <property type="match status" value="1"/>
</dbReference>
<organism evidence="3 4">
    <name type="scientific">Thamnocephalis sphaerospora</name>
    <dbReference type="NCBI Taxonomy" id="78915"/>
    <lineage>
        <taxon>Eukaryota</taxon>
        <taxon>Fungi</taxon>
        <taxon>Fungi incertae sedis</taxon>
        <taxon>Zoopagomycota</taxon>
        <taxon>Zoopagomycotina</taxon>
        <taxon>Zoopagomycetes</taxon>
        <taxon>Zoopagales</taxon>
        <taxon>Sigmoideomycetaceae</taxon>
        <taxon>Thamnocephalis</taxon>
    </lineage>
</organism>
<dbReference type="OrthoDB" id="288590at2759"/>
<sequence length="323" mass="35859">MTVIDLPIIDFGAYLDPSSTAEQRQAIDHAIDKACRQFGVFHLINHGIPQELCNKVNARARQFFDLSFEEKRKHRVGSDIRGYWCPTDTSNAHNIPCEGIAFYPPVNYCSNGLSPDIDPASPEARLPTTPDVLGGQNSWPSDEFRAQIEEYLEHILPLKDRLFSSIAASLGLGDASQKRMHKTAPHVSFNGYKALTKAQMEEGEHNLAAHIDPGCIAILTQDSDSVSLQIQDKDGKWCGVKPIPGSFIINIGGALSRLTGGQYVDVLHRVIHRSEKPRISIVVFINPLFDITIEPFTECAEKADPAKIVLKTYGEFYLNQDSE</sequence>
<accession>A0A4P9XUU1</accession>
<dbReference type="PANTHER" id="PTHR47990">
    <property type="entry name" value="2-OXOGLUTARATE (2OG) AND FE(II)-DEPENDENT OXYGENASE SUPERFAMILY PROTEIN-RELATED"/>
    <property type="match status" value="1"/>
</dbReference>
<comment type="similarity">
    <text evidence="1">Belongs to the iron/ascorbate-dependent oxidoreductase family.</text>
</comment>
<protein>
    <recommendedName>
        <fullName evidence="2">Fe2OG dioxygenase domain-containing protein</fullName>
    </recommendedName>
</protein>
<dbReference type="Proteomes" id="UP000271241">
    <property type="component" value="Unassembled WGS sequence"/>
</dbReference>
<evidence type="ECO:0000259" key="2">
    <source>
        <dbReference type="PROSITE" id="PS51471"/>
    </source>
</evidence>
<evidence type="ECO:0000313" key="4">
    <source>
        <dbReference type="Proteomes" id="UP000271241"/>
    </source>
</evidence>
<proteinExistence type="inferred from homology"/>
<keyword evidence="4" id="KW-1185">Reference proteome</keyword>
<dbReference type="EMBL" id="KZ992491">
    <property type="protein sequence ID" value="RKP09742.1"/>
    <property type="molecule type" value="Genomic_DNA"/>
</dbReference>
<keyword evidence="1" id="KW-0479">Metal-binding</keyword>
<dbReference type="Pfam" id="PF14226">
    <property type="entry name" value="DIOX_N"/>
    <property type="match status" value="1"/>
</dbReference>
<feature type="domain" description="Fe2OG dioxygenase" evidence="2">
    <location>
        <begin position="183"/>
        <end position="287"/>
    </location>
</feature>
<dbReference type="PRINTS" id="PR00682">
    <property type="entry name" value="IPNSYNTHASE"/>
</dbReference>
<dbReference type="AlphaFoldDB" id="A0A4P9XUU1"/>
<dbReference type="InterPro" id="IPR050231">
    <property type="entry name" value="Iron_ascorbate_oxido_reductase"/>
</dbReference>
<dbReference type="GO" id="GO:0016491">
    <property type="term" value="F:oxidoreductase activity"/>
    <property type="evidence" value="ECO:0007669"/>
    <property type="project" value="UniProtKB-KW"/>
</dbReference>
<dbReference type="InterPro" id="IPR026992">
    <property type="entry name" value="DIOX_N"/>
</dbReference>
<dbReference type="Pfam" id="PF03171">
    <property type="entry name" value="2OG-FeII_Oxy"/>
    <property type="match status" value="1"/>
</dbReference>
<evidence type="ECO:0000313" key="3">
    <source>
        <dbReference type="EMBL" id="RKP09742.1"/>
    </source>
</evidence>
<dbReference type="PROSITE" id="PS51471">
    <property type="entry name" value="FE2OG_OXY"/>
    <property type="match status" value="1"/>
</dbReference>
<reference evidence="4" key="1">
    <citation type="journal article" date="2018" name="Nat. Microbiol.">
        <title>Leveraging single-cell genomics to expand the fungal tree of life.</title>
        <authorList>
            <person name="Ahrendt S.R."/>
            <person name="Quandt C.A."/>
            <person name="Ciobanu D."/>
            <person name="Clum A."/>
            <person name="Salamov A."/>
            <person name="Andreopoulos B."/>
            <person name="Cheng J.F."/>
            <person name="Woyke T."/>
            <person name="Pelin A."/>
            <person name="Henrissat B."/>
            <person name="Reynolds N.K."/>
            <person name="Benny G.L."/>
            <person name="Smith M.E."/>
            <person name="James T.Y."/>
            <person name="Grigoriev I.V."/>
        </authorList>
    </citation>
    <scope>NUCLEOTIDE SEQUENCE [LARGE SCALE GENOMIC DNA]</scope>
    <source>
        <strain evidence="4">RSA 1356</strain>
    </source>
</reference>
<name>A0A4P9XUU1_9FUNG</name>
<dbReference type="STRING" id="78915.A0A4P9XUU1"/>
<keyword evidence="1" id="KW-0408">Iron</keyword>
<dbReference type="InterPro" id="IPR044861">
    <property type="entry name" value="IPNS-like_FE2OG_OXY"/>
</dbReference>
<gene>
    <name evidence="3" type="ORF">THASP1DRAFT_28454</name>
</gene>
<dbReference type="InterPro" id="IPR005123">
    <property type="entry name" value="Oxoglu/Fe-dep_dioxygenase_dom"/>
</dbReference>
<dbReference type="GO" id="GO:0046872">
    <property type="term" value="F:metal ion binding"/>
    <property type="evidence" value="ECO:0007669"/>
    <property type="project" value="UniProtKB-KW"/>
</dbReference>
<evidence type="ECO:0000256" key="1">
    <source>
        <dbReference type="RuleBase" id="RU003682"/>
    </source>
</evidence>
<keyword evidence="1" id="KW-0560">Oxidoreductase</keyword>